<evidence type="ECO:0000256" key="4">
    <source>
        <dbReference type="ARBA" id="ARBA00023136"/>
    </source>
</evidence>
<feature type="transmembrane region" description="Helical" evidence="5">
    <location>
        <begin position="100"/>
        <end position="116"/>
    </location>
</feature>
<gene>
    <name evidence="5" type="primary">nuoN</name>
    <name evidence="8" type="ORF">HNR65_002734</name>
</gene>
<name>A0A7W0CB34_9BACT</name>
<comment type="function">
    <text evidence="5">NDH-1 shuttles electrons from NADH, via FMN and iron-sulfur (Fe-S) centers, to quinones in the respiratory chain. The immediate electron acceptor for the enzyme in this species is believed to be ubiquinone. Couples the redox reaction to proton translocation (for every two electrons transferred, four hydrogen ions are translocated across the cytoplasmic membrane), and thus conserves the redox energy in a proton gradient.</text>
</comment>
<feature type="transmembrane region" description="Helical" evidence="5">
    <location>
        <begin position="6"/>
        <end position="25"/>
    </location>
</feature>
<evidence type="ECO:0000256" key="5">
    <source>
        <dbReference type="HAMAP-Rule" id="MF_00445"/>
    </source>
</evidence>
<dbReference type="InterPro" id="IPR010096">
    <property type="entry name" value="NADH-Q_OxRdtase_suN/2"/>
</dbReference>
<keyword evidence="9" id="KW-1185">Reference proteome</keyword>
<feature type="transmembrane region" description="Helical" evidence="5">
    <location>
        <begin position="233"/>
        <end position="253"/>
    </location>
</feature>
<protein>
    <recommendedName>
        <fullName evidence="5">NADH-quinone oxidoreductase subunit N</fullName>
        <ecNumber evidence="5">7.1.1.-</ecNumber>
    </recommendedName>
    <alternativeName>
        <fullName evidence="5">NADH dehydrogenase I subunit N</fullName>
    </alternativeName>
    <alternativeName>
        <fullName evidence="5">NDH-1 subunit N</fullName>
    </alternativeName>
</protein>
<feature type="transmembrane region" description="Helical" evidence="5">
    <location>
        <begin position="437"/>
        <end position="456"/>
    </location>
</feature>
<feature type="transmembrane region" description="Helical" evidence="5">
    <location>
        <begin position="319"/>
        <end position="337"/>
    </location>
</feature>
<dbReference type="GO" id="GO:0008137">
    <property type="term" value="F:NADH dehydrogenase (ubiquinone) activity"/>
    <property type="evidence" value="ECO:0007669"/>
    <property type="project" value="InterPro"/>
</dbReference>
<dbReference type="GO" id="GO:0042773">
    <property type="term" value="P:ATP synthesis coupled electron transport"/>
    <property type="evidence" value="ECO:0007669"/>
    <property type="project" value="InterPro"/>
</dbReference>
<sequence length="473" mass="50959">MTDWILFIPELYTLAAVGVFFFLCLCRARPGRDYAAAMVLSAGGLVLTVCTAGFEGLVFEGVYQVDLYSQVFKALIYSGFFLTVCLCADLSGVDKARHSEFYLLLCLSTLAMMLLASSVHLLTIYISLEISSYSLYVLVYFRRGYPKGAEPAFQYFVFGAASSAVMLFGFALVYGAFGTAHMAELMGQVPARINEPLVFTGFVLSLSGFFFKLAVFPFHFWAPEAYEAAPHQVSAYIATASKVAAIAILVRMIAMTGGQGDRMAWVLIFLSVASMTAGNLAAMAQKDIKRLLAFSSVAHAGYVMIGILCANAMGYAGAVFYGLSLMVMKFTCFMVVVKAADGGRNIKTDALAGLHQRAPVLALALLLALFGLAGLPPTIGFTAKLLVFKAAMDQGLLWLVIIAMFNVVISLYYYLGVLKAAYFIAPAAQPRAIAVSLPFRLLALAMIVFMVAGGLYPRYMMALAGAMTAGLFP</sequence>
<feature type="transmembrane region" description="Helical" evidence="5">
    <location>
        <begin position="122"/>
        <end position="141"/>
    </location>
</feature>
<evidence type="ECO:0000313" key="8">
    <source>
        <dbReference type="EMBL" id="MBA2882387.1"/>
    </source>
</evidence>
<organism evidence="8 9">
    <name type="scientific">Desulfosalsimonas propionicica</name>
    <dbReference type="NCBI Taxonomy" id="332175"/>
    <lineage>
        <taxon>Bacteria</taxon>
        <taxon>Pseudomonadati</taxon>
        <taxon>Thermodesulfobacteriota</taxon>
        <taxon>Desulfobacteria</taxon>
        <taxon>Desulfobacterales</taxon>
        <taxon>Desulfosalsimonadaceae</taxon>
        <taxon>Desulfosalsimonas</taxon>
    </lineage>
</organism>
<dbReference type="GO" id="GO:0048038">
    <property type="term" value="F:quinone binding"/>
    <property type="evidence" value="ECO:0007669"/>
    <property type="project" value="UniProtKB-KW"/>
</dbReference>
<comment type="catalytic activity">
    <reaction evidence="5">
        <text>a quinone + NADH + 5 H(+)(in) = a quinol + NAD(+) + 4 H(+)(out)</text>
        <dbReference type="Rhea" id="RHEA:57888"/>
        <dbReference type="ChEBI" id="CHEBI:15378"/>
        <dbReference type="ChEBI" id="CHEBI:24646"/>
        <dbReference type="ChEBI" id="CHEBI:57540"/>
        <dbReference type="ChEBI" id="CHEBI:57945"/>
        <dbReference type="ChEBI" id="CHEBI:132124"/>
    </reaction>
</comment>
<dbReference type="PANTHER" id="PTHR22773">
    <property type="entry name" value="NADH DEHYDROGENASE"/>
    <property type="match status" value="1"/>
</dbReference>
<evidence type="ECO:0000256" key="2">
    <source>
        <dbReference type="ARBA" id="ARBA00022692"/>
    </source>
</evidence>
<dbReference type="GO" id="GO:0050136">
    <property type="term" value="F:NADH dehydrogenase (quinone) (non-electrogenic) activity"/>
    <property type="evidence" value="ECO:0007669"/>
    <property type="project" value="UniProtKB-UniRule"/>
</dbReference>
<feature type="transmembrane region" description="Helical" evidence="5">
    <location>
        <begin position="153"/>
        <end position="177"/>
    </location>
</feature>
<keyword evidence="5" id="KW-1278">Translocase</keyword>
<feature type="transmembrane region" description="Helical" evidence="5">
    <location>
        <begin position="74"/>
        <end position="93"/>
    </location>
</feature>
<evidence type="ECO:0000313" key="9">
    <source>
        <dbReference type="Proteomes" id="UP000525298"/>
    </source>
</evidence>
<dbReference type="HAMAP" id="MF_00445">
    <property type="entry name" value="NDH1_NuoN_1"/>
    <property type="match status" value="1"/>
</dbReference>
<comment type="similarity">
    <text evidence="5">Belongs to the complex I subunit 2 family.</text>
</comment>
<dbReference type="Pfam" id="PF00361">
    <property type="entry name" value="Proton_antipo_M"/>
    <property type="match status" value="1"/>
</dbReference>
<keyword evidence="5" id="KW-0520">NAD</keyword>
<reference evidence="8 9" key="1">
    <citation type="submission" date="2020-07" db="EMBL/GenBank/DDBJ databases">
        <title>Genomic Encyclopedia of Type Strains, Phase IV (KMG-IV): sequencing the most valuable type-strain genomes for metagenomic binning, comparative biology and taxonomic classification.</title>
        <authorList>
            <person name="Goeker M."/>
        </authorList>
    </citation>
    <scope>NUCLEOTIDE SEQUENCE [LARGE SCALE GENOMIC DNA]</scope>
    <source>
        <strain evidence="8 9">DSM 17721</strain>
    </source>
</reference>
<dbReference type="GO" id="GO:0012505">
    <property type="term" value="C:endomembrane system"/>
    <property type="evidence" value="ECO:0007669"/>
    <property type="project" value="UniProtKB-SubCell"/>
</dbReference>
<feature type="transmembrane region" description="Helical" evidence="5">
    <location>
        <begin position="358"/>
        <end position="375"/>
    </location>
</feature>
<dbReference type="EC" id="7.1.1.-" evidence="5"/>
<feature type="transmembrane region" description="Helical" evidence="5">
    <location>
        <begin position="197"/>
        <end position="221"/>
    </location>
</feature>
<keyword evidence="5" id="KW-0813">Transport</keyword>
<keyword evidence="3 5" id="KW-1133">Transmembrane helix</keyword>
<dbReference type="EMBL" id="JACDUS010000009">
    <property type="protein sequence ID" value="MBA2882387.1"/>
    <property type="molecule type" value="Genomic_DNA"/>
</dbReference>
<dbReference type="Proteomes" id="UP000525298">
    <property type="component" value="Unassembled WGS sequence"/>
</dbReference>
<feature type="transmembrane region" description="Helical" evidence="5">
    <location>
        <begin position="265"/>
        <end position="284"/>
    </location>
</feature>
<evidence type="ECO:0000259" key="7">
    <source>
        <dbReference type="Pfam" id="PF00361"/>
    </source>
</evidence>
<keyword evidence="5" id="KW-1003">Cell membrane</keyword>
<feature type="transmembrane region" description="Helical" evidence="5">
    <location>
        <begin position="395"/>
        <end position="416"/>
    </location>
</feature>
<keyword evidence="4 5" id="KW-0472">Membrane</keyword>
<feature type="transmembrane region" description="Helical" evidence="5">
    <location>
        <begin position="34"/>
        <end position="54"/>
    </location>
</feature>
<comment type="subunit">
    <text evidence="5">NDH-1 is composed of 14 different subunits. Subunits NuoA, H, J, K, L, M, N constitute the membrane sector of the complex.</text>
</comment>
<feature type="domain" description="NADH:quinone oxidoreductase/Mrp antiporter transmembrane" evidence="7">
    <location>
        <begin position="119"/>
        <end position="410"/>
    </location>
</feature>
<keyword evidence="5" id="KW-0830">Ubiquinone</keyword>
<comment type="subcellular location">
    <subcellularLocation>
        <location evidence="5">Cell membrane</location>
        <topology evidence="5">Multi-pass membrane protein</topology>
    </subcellularLocation>
    <subcellularLocation>
        <location evidence="1">Endomembrane system</location>
        <topology evidence="1">Multi-pass membrane protein</topology>
    </subcellularLocation>
    <subcellularLocation>
        <location evidence="6">Membrane</location>
        <topology evidence="6">Multi-pass membrane protein</topology>
    </subcellularLocation>
</comment>
<proteinExistence type="inferred from homology"/>
<evidence type="ECO:0000256" key="3">
    <source>
        <dbReference type="ARBA" id="ARBA00022989"/>
    </source>
</evidence>
<dbReference type="AlphaFoldDB" id="A0A7W0CB34"/>
<dbReference type="GO" id="GO:0005886">
    <property type="term" value="C:plasma membrane"/>
    <property type="evidence" value="ECO:0007669"/>
    <property type="project" value="UniProtKB-SubCell"/>
</dbReference>
<evidence type="ECO:0000256" key="1">
    <source>
        <dbReference type="ARBA" id="ARBA00004127"/>
    </source>
</evidence>
<dbReference type="InterPro" id="IPR001750">
    <property type="entry name" value="ND/Mrp_TM"/>
</dbReference>
<feature type="transmembrane region" description="Helical" evidence="5">
    <location>
        <begin position="291"/>
        <end position="313"/>
    </location>
</feature>
<accession>A0A7W0CB34</accession>
<comment type="caution">
    <text evidence="8">The sequence shown here is derived from an EMBL/GenBank/DDBJ whole genome shotgun (WGS) entry which is preliminary data.</text>
</comment>
<dbReference type="NCBIfam" id="TIGR01770">
    <property type="entry name" value="NDH_I_N"/>
    <property type="match status" value="1"/>
</dbReference>
<dbReference type="RefSeq" id="WP_181552024.1">
    <property type="nucleotide sequence ID" value="NZ_JACDUS010000009.1"/>
</dbReference>
<keyword evidence="2 5" id="KW-0812">Transmembrane</keyword>
<evidence type="ECO:0000256" key="6">
    <source>
        <dbReference type="RuleBase" id="RU000320"/>
    </source>
</evidence>
<keyword evidence="5" id="KW-0874">Quinone</keyword>